<dbReference type="GO" id="GO:0062176">
    <property type="term" value="P:R-loop processing"/>
    <property type="evidence" value="ECO:0007669"/>
    <property type="project" value="EnsemblFungi"/>
</dbReference>
<keyword evidence="17" id="KW-0469">Meiosis</keyword>
<evidence type="ECO:0000256" key="10">
    <source>
        <dbReference type="ARBA" id="ARBA00022801"/>
    </source>
</evidence>
<keyword evidence="15" id="KW-0234">DNA repair</keyword>
<dbReference type="STRING" id="984485.A0A1E4RMF6"/>
<dbReference type="GeneID" id="30997245"/>
<evidence type="ECO:0000313" key="22">
    <source>
        <dbReference type="Proteomes" id="UP000095085"/>
    </source>
</evidence>
<dbReference type="GO" id="GO:0003691">
    <property type="term" value="F:double-stranded telomeric DNA binding"/>
    <property type="evidence" value="ECO:0007669"/>
    <property type="project" value="EnsemblFungi"/>
</dbReference>
<dbReference type="PANTHER" id="PTHR18867">
    <property type="entry name" value="RAD50"/>
    <property type="match status" value="1"/>
</dbReference>
<dbReference type="SUPFAM" id="SSF52540">
    <property type="entry name" value="P-loop containing nucleoside triphosphate hydrolases"/>
    <property type="match status" value="2"/>
</dbReference>
<keyword evidence="11" id="KW-0862">Zinc</keyword>
<reference evidence="22" key="1">
    <citation type="submission" date="2016-05" db="EMBL/GenBank/DDBJ databases">
        <title>Comparative genomics of biotechnologically important yeasts.</title>
        <authorList>
            <consortium name="DOE Joint Genome Institute"/>
            <person name="Riley R."/>
            <person name="Haridas S."/>
            <person name="Wolfe K.H."/>
            <person name="Lopes M.R."/>
            <person name="Hittinger C.T."/>
            <person name="Goker M."/>
            <person name="Salamov A."/>
            <person name="Wisecaver J."/>
            <person name="Long T.M."/>
            <person name="Aerts A.L."/>
            <person name="Barry K."/>
            <person name="Choi C."/>
            <person name="Clum A."/>
            <person name="Coughlan A.Y."/>
            <person name="Deshpande S."/>
            <person name="Douglass A.P."/>
            <person name="Hanson S.J."/>
            <person name="Klenk H.-P."/>
            <person name="Labutti K."/>
            <person name="Lapidus A."/>
            <person name="Lindquist E."/>
            <person name="Lipzen A."/>
            <person name="Meier-Kolthoff J.P."/>
            <person name="Ohm R.A."/>
            <person name="Otillar R.P."/>
            <person name="Pangilinan J."/>
            <person name="Peng Y."/>
            <person name="Rokas A."/>
            <person name="Rosa C.A."/>
            <person name="Scheuner C."/>
            <person name="Sibirny A.A."/>
            <person name="Slot J.C."/>
            <person name="Stielow J.B."/>
            <person name="Sun H."/>
            <person name="Kurtzman C.P."/>
            <person name="Blackwell M."/>
            <person name="Grigoriev I.V."/>
            <person name="Jeffries T.W."/>
        </authorList>
    </citation>
    <scope>NUCLEOTIDE SEQUENCE [LARGE SCALE GENOMIC DNA]</scope>
    <source>
        <strain evidence="22">NRRL Y-1933</strain>
    </source>
</reference>
<dbReference type="Gene3D" id="3.40.50.300">
    <property type="entry name" value="P-loop containing nucleotide triphosphate hydrolases"/>
    <property type="match status" value="2"/>
</dbReference>
<evidence type="ECO:0000256" key="1">
    <source>
        <dbReference type="ARBA" id="ARBA00001947"/>
    </source>
</evidence>
<dbReference type="FunFam" id="3.40.50.300:FF:001195">
    <property type="entry name" value="DNA repair protein rad50"/>
    <property type="match status" value="1"/>
</dbReference>
<dbReference type="GO" id="GO:0006284">
    <property type="term" value="P:base-excision repair"/>
    <property type="evidence" value="ECO:0007669"/>
    <property type="project" value="EnsemblFungi"/>
</dbReference>
<keyword evidence="8" id="KW-0547">Nucleotide-binding</keyword>
<keyword evidence="22" id="KW-1185">Reference proteome</keyword>
<feature type="coiled-coil region" evidence="19">
    <location>
        <begin position="714"/>
        <end position="823"/>
    </location>
</feature>
<keyword evidence="9" id="KW-0227">DNA damage</keyword>
<evidence type="ECO:0000256" key="6">
    <source>
        <dbReference type="ARBA" id="ARBA00022454"/>
    </source>
</evidence>
<evidence type="ECO:0000256" key="11">
    <source>
        <dbReference type="ARBA" id="ARBA00022833"/>
    </source>
</evidence>
<dbReference type="GO" id="GO:0046872">
    <property type="term" value="F:metal ion binding"/>
    <property type="evidence" value="ECO:0007669"/>
    <property type="project" value="UniProtKB-KW"/>
</dbReference>
<comment type="subcellular location">
    <subcellularLocation>
        <location evidence="3">Chromosome</location>
    </subcellularLocation>
    <subcellularLocation>
        <location evidence="2">Nucleus</location>
    </subcellularLocation>
</comment>
<dbReference type="RefSeq" id="XP_020077535.1">
    <property type="nucleotide sequence ID" value="XM_020222696.1"/>
</dbReference>
<gene>
    <name evidence="21" type="ORF">HYPBUDRAFT_165227</name>
</gene>
<dbReference type="GO" id="GO:0000794">
    <property type="term" value="C:condensed nuclear chromosome"/>
    <property type="evidence" value="ECO:0007669"/>
    <property type="project" value="TreeGrafter"/>
</dbReference>
<evidence type="ECO:0000256" key="19">
    <source>
        <dbReference type="SAM" id="Coils"/>
    </source>
</evidence>
<dbReference type="InterPro" id="IPR004584">
    <property type="entry name" value="Rad50_eukaryotes"/>
</dbReference>
<comment type="cofactor">
    <cofactor evidence="1">
        <name>Zn(2+)</name>
        <dbReference type="ChEBI" id="CHEBI:29105"/>
    </cofactor>
</comment>
<dbReference type="PANTHER" id="PTHR18867:SF12">
    <property type="entry name" value="DNA REPAIR PROTEIN RAD50"/>
    <property type="match status" value="1"/>
</dbReference>
<dbReference type="GO" id="GO:0005524">
    <property type="term" value="F:ATP binding"/>
    <property type="evidence" value="ECO:0007669"/>
    <property type="project" value="UniProtKB-KW"/>
</dbReference>
<name>A0A1E4RMF6_9ASCO</name>
<keyword evidence="13" id="KW-0460">Magnesium</keyword>
<feature type="domain" description="Rad50/SbcC-type AAA" evidence="20">
    <location>
        <begin position="6"/>
        <end position="252"/>
    </location>
</feature>
<dbReference type="InterPro" id="IPR027417">
    <property type="entry name" value="P-loop_NTPase"/>
</dbReference>
<keyword evidence="7" id="KW-0479">Metal-binding</keyword>
<dbReference type="EMBL" id="KV454539">
    <property type="protein sequence ID" value="ODV68468.1"/>
    <property type="molecule type" value="Genomic_DNA"/>
</dbReference>
<dbReference type="GO" id="GO:0097552">
    <property type="term" value="P:mitochondrial double-strand break repair via homologous recombination"/>
    <property type="evidence" value="ECO:0007669"/>
    <property type="project" value="EnsemblFungi"/>
</dbReference>
<feature type="coiled-coil region" evidence="19">
    <location>
        <begin position="1032"/>
        <end position="1106"/>
    </location>
</feature>
<evidence type="ECO:0000256" key="9">
    <source>
        <dbReference type="ARBA" id="ARBA00022763"/>
    </source>
</evidence>
<dbReference type="GO" id="GO:0007129">
    <property type="term" value="P:homologous chromosome pairing at meiosis"/>
    <property type="evidence" value="ECO:0007669"/>
    <property type="project" value="EnsemblFungi"/>
</dbReference>
<keyword evidence="14 19" id="KW-0175">Coiled coil</keyword>
<evidence type="ECO:0000256" key="8">
    <source>
        <dbReference type="ARBA" id="ARBA00022741"/>
    </source>
</evidence>
<evidence type="ECO:0000256" key="18">
    <source>
        <dbReference type="ARBA" id="ARBA00049360"/>
    </source>
</evidence>
<evidence type="ECO:0000259" key="20">
    <source>
        <dbReference type="Pfam" id="PF13476"/>
    </source>
</evidence>
<evidence type="ECO:0000256" key="17">
    <source>
        <dbReference type="ARBA" id="ARBA00023254"/>
    </source>
</evidence>
<comment type="catalytic activity">
    <reaction evidence="18">
        <text>ATP + H2O = ADP + phosphate + H(+)</text>
        <dbReference type="Rhea" id="RHEA:13065"/>
        <dbReference type="ChEBI" id="CHEBI:15377"/>
        <dbReference type="ChEBI" id="CHEBI:15378"/>
        <dbReference type="ChEBI" id="CHEBI:30616"/>
        <dbReference type="ChEBI" id="CHEBI:43474"/>
        <dbReference type="ChEBI" id="CHEBI:456216"/>
    </reaction>
</comment>
<dbReference type="GO" id="GO:0043047">
    <property type="term" value="F:single-stranded telomeric DNA binding"/>
    <property type="evidence" value="ECO:0007669"/>
    <property type="project" value="EnsemblFungi"/>
</dbReference>
<dbReference type="GO" id="GO:0006303">
    <property type="term" value="P:double-strand break repair via nonhomologous end joining"/>
    <property type="evidence" value="ECO:0007669"/>
    <property type="project" value="EnsemblFungi"/>
</dbReference>
<dbReference type="Proteomes" id="UP000095085">
    <property type="component" value="Unassembled WGS sequence"/>
</dbReference>
<dbReference type="FunFam" id="3.40.50.300:FF:000593">
    <property type="entry name" value="DNA repair protein RAD50"/>
    <property type="match status" value="1"/>
</dbReference>
<organism evidence="21 22">
    <name type="scientific">Hyphopichia burtonii NRRL Y-1933</name>
    <dbReference type="NCBI Taxonomy" id="984485"/>
    <lineage>
        <taxon>Eukaryota</taxon>
        <taxon>Fungi</taxon>
        <taxon>Dikarya</taxon>
        <taxon>Ascomycota</taxon>
        <taxon>Saccharomycotina</taxon>
        <taxon>Pichiomycetes</taxon>
        <taxon>Debaryomycetaceae</taxon>
        <taxon>Hyphopichia</taxon>
    </lineage>
</organism>
<dbReference type="OrthoDB" id="18797at2759"/>
<evidence type="ECO:0000256" key="4">
    <source>
        <dbReference type="ARBA" id="ARBA00009439"/>
    </source>
</evidence>
<evidence type="ECO:0000256" key="2">
    <source>
        <dbReference type="ARBA" id="ARBA00004123"/>
    </source>
</evidence>
<evidence type="ECO:0000256" key="13">
    <source>
        <dbReference type="ARBA" id="ARBA00022842"/>
    </source>
</evidence>
<evidence type="ECO:0000256" key="7">
    <source>
        <dbReference type="ARBA" id="ARBA00022723"/>
    </source>
</evidence>
<feature type="coiled-coil region" evidence="19">
    <location>
        <begin position="192"/>
        <end position="271"/>
    </location>
</feature>
<dbReference type="GO" id="GO:0004017">
    <property type="term" value="F:AMP kinase activity"/>
    <property type="evidence" value="ECO:0007669"/>
    <property type="project" value="EnsemblFungi"/>
</dbReference>
<protein>
    <recommendedName>
        <fullName evidence="5">DNA repair protein RAD50</fullName>
    </recommendedName>
</protein>
<evidence type="ECO:0000256" key="16">
    <source>
        <dbReference type="ARBA" id="ARBA00023242"/>
    </source>
</evidence>
<dbReference type="GO" id="GO:0035753">
    <property type="term" value="P:maintenance of DNA trinucleotide repeats"/>
    <property type="evidence" value="ECO:0007669"/>
    <property type="project" value="EnsemblFungi"/>
</dbReference>
<keyword evidence="6" id="KW-0158">Chromosome</keyword>
<evidence type="ECO:0000256" key="15">
    <source>
        <dbReference type="ARBA" id="ARBA00023204"/>
    </source>
</evidence>
<accession>A0A1E4RMF6</accession>
<dbReference type="InterPro" id="IPR038729">
    <property type="entry name" value="Rad50/SbcC_AAA"/>
</dbReference>
<dbReference type="GO" id="GO:0030870">
    <property type="term" value="C:Mre11 complex"/>
    <property type="evidence" value="ECO:0007669"/>
    <property type="project" value="EnsemblFungi"/>
</dbReference>
<proteinExistence type="inferred from homology"/>
<keyword evidence="12" id="KW-0067">ATP-binding</keyword>
<keyword evidence="10" id="KW-0378">Hydrolase</keyword>
<dbReference type="GO" id="GO:0000722">
    <property type="term" value="P:telomere maintenance via recombination"/>
    <property type="evidence" value="ECO:0007669"/>
    <property type="project" value="EnsemblFungi"/>
</dbReference>
<keyword evidence="16" id="KW-0539">Nucleus</keyword>
<feature type="coiled-coil region" evidence="19">
    <location>
        <begin position="605"/>
        <end position="662"/>
    </location>
</feature>
<dbReference type="Pfam" id="PF13476">
    <property type="entry name" value="AAA_23"/>
    <property type="match status" value="1"/>
</dbReference>
<feature type="coiled-coil region" evidence="19">
    <location>
        <begin position="900"/>
        <end position="941"/>
    </location>
</feature>
<feature type="coiled-coil region" evidence="19">
    <location>
        <begin position="317"/>
        <end position="344"/>
    </location>
</feature>
<evidence type="ECO:0000256" key="3">
    <source>
        <dbReference type="ARBA" id="ARBA00004286"/>
    </source>
</evidence>
<sequence length="1307" mass="150724">MSSIFKLSIQGIRSFDGEKEETIQFGFPLTLICGQNGCGKTTIIECLKYATTGDLPPNSKGGAFINDPSIANRNIVHGQIKLAFKSVNDKSMIVTRSMQLSKRRGRGGASTLTFKTLEGQLSAINKGVKAAISSKNAELDTQVPIYLGASKAILDYVIFCHQDDSLWPLSEASVLKKRFDDIFEALKYTKVLDNLKNVRKEMATNIKLIEQSVQHLKIDKNRASKIKQKLKENQLKVDQYTEDIAELTMQIERFENEANDLFESNQQFQATLSEYERLKMIQENLSINLEKLRSSINLLDDTDEELSHSLSNFAQINKDKKSLVTNLENQIRELDTQLTKTQSEFHKYTRIEGSLSNKRQIYDQNIFKIDKYFKKSEDFEINFDTQTNDSSSRLNLKNQLQEKLKTSSLSFKKNQESYKNQLSQLQKELHEIQSSITKEDQHNHYCTEDINNANLKIHDLRKKLTSLHYDESTLEFEKTELENLISKYNSKKDSSTLDDLEKKIQANNSTLVSLEYEMDEISRKITSSNRQSDLHARLSVQKDSLSSKNDFLEKTITRNNEKFKNLIGQDLKADTCQTILNESIGEVSKTIHMLEMTNVSQSNELHAKNSQLDAHKNKLDEYKTSLAHHKQRILQVIEEDEIDEYEKVVQELEEDHNTTLHNLNTFDVTKNFKIKAIELAKIEKCCTLCKRPFEGNFMETFISQLQDSVNGMSVQKLQENVDSTRKDVENVKLINVDILEYRKLITLIPEMTSKIQTEEDQASSLLKENKKLQEDLSNAKANSDNLETLQNPIRLIRRLLDDAEEFKKQIDVLKDELNDFGASSLSLSELQKLHQTKNLEAKTLRQVINEGVESKYVQQRELTRLDSNIKDKRLSISNLENSLSEITNIKRSIDDFEVHVTSLKEKKTKIEIILEDLMKKKEDKNSKYQDLSQDLGFQEEQENSKLKELDNFVSNYNVLYESVEEFETKDSILIEQNSQSLEESRHQIEKIGQDKAEKIETVAKISNEINEASSVERNIRDNIELRSTECQISEVGDQMIALNIENAEIERENYHTKSRKIREKLSDLNSENAGKIGEIKQIKDQVKNLEDELRSEFQDVDKKYKEESVKLQVNLLVSNDVMTYSKALDNAIMKYHSAKMEDINRILRELWNQTYKGTDIDMIEIRSDVNTQAKGNRSYNYRVVMFKNDIELDMRGRCSAGQKVLTSILIRLALAECFGSSCGMIALDEPTTNLDLENAESLAIALNNIIQFRKDQKNFQLIVITHDEKFLSHINGDNFTDHFYRVQRDEDQKSAIRSLPIHLIQDE</sequence>
<dbReference type="GO" id="GO:0016887">
    <property type="term" value="F:ATP hydrolysis activity"/>
    <property type="evidence" value="ECO:0007669"/>
    <property type="project" value="EnsemblFungi"/>
</dbReference>
<evidence type="ECO:0000256" key="5">
    <source>
        <dbReference type="ARBA" id="ARBA00017893"/>
    </source>
</evidence>
<comment type="similarity">
    <text evidence="4">Belongs to the SMC family. RAD50 subfamily.</text>
</comment>
<dbReference type="NCBIfam" id="TIGR00606">
    <property type="entry name" value="rad50"/>
    <property type="match status" value="1"/>
</dbReference>
<dbReference type="GO" id="GO:0007004">
    <property type="term" value="P:telomere maintenance via telomerase"/>
    <property type="evidence" value="ECO:0007669"/>
    <property type="project" value="TreeGrafter"/>
</dbReference>
<evidence type="ECO:0000256" key="14">
    <source>
        <dbReference type="ARBA" id="ARBA00023054"/>
    </source>
</evidence>
<dbReference type="GO" id="GO:0051880">
    <property type="term" value="F:G-quadruplex DNA binding"/>
    <property type="evidence" value="ECO:0007669"/>
    <property type="project" value="EnsemblFungi"/>
</dbReference>
<evidence type="ECO:0000313" key="21">
    <source>
        <dbReference type="EMBL" id="ODV68468.1"/>
    </source>
</evidence>
<evidence type="ECO:0000256" key="12">
    <source>
        <dbReference type="ARBA" id="ARBA00022840"/>
    </source>
</evidence>